<feature type="compositionally biased region" description="Low complexity" evidence="6">
    <location>
        <begin position="18"/>
        <end position="32"/>
    </location>
</feature>
<gene>
    <name evidence="8" type="ORF">GCM10023226_28720</name>
</gene>
<keyword evidence="2 7" id="KW-0812">Transmembrane</keyword>
<proteinExistence type="predicted"/>
<evidence type="ECO:0000256" key="3">
    <source>
        <dbReference type="ARBA" id="ARBA00022989"/>
    </source>
</evidence>
<reference evidence="9" key="1">
    <citation type="journal article" date="2019" name="Int. J. Syst. Evol. Microbiol.">
        <title>The Global Catalogue of Microorganisms (GCM) 10K type strain sequencing project: providing services to taxonomists for standard genome sequencing and annotation.</title>
        <authorList>
            <consortium name="The Broad Institute Genomics Platform"/>
            <consortium name="The Broad Institute Genome Sequencing Center for Infectious Disease"/>
            <person name="Wu L."/>
            <person name="Ma J."/>
        </authorList>
    </citation>
    <scope>NUCLEOTIDE SEQUENCE [LARGE SCALE GENOMIC DNA]</scope>
    <source>
        <strain evidence="9">JCM 18127</strain>
    </source>
</reference>
<dbReference type="InterPro" id="IPR001733">
    <property type="entry name" value="Peptidase_S26B"/>
</dbReference>
<evidence type="ECO:0000313" key="9">
    <source>
        <dbReference type="Proteomes" id="UP001500621"/>
    </source>
</evidence>
<evidence type="ECO:0000256" key="5">
    <source>
        <dbReference type="NCBIfam" id="TIGR02228"/>
    </source>
</evidence>
<protein>
    <recommendedName>
        <fullName evidence="5">Signal peptidase I</fullName>
        <ecNumber evidence="5">3.4.21.89</ecNumber>
    </recommendedName>
</protein>
<dbReference type="CDD" id="cd06530">
    <property type="entry name" value="S26_SPase_I"/>
    <property type="match status" value="1"/>
</dbReference>
<dbReference type="RefSeq" id="WP_345267043.1">
    <property type="nucleotide sequence ID" value="NZ_BAABIM010000003.1"/>
</dbReference>
<keyword evidence="4 7" id="KW-0472">Membrane</keyword>
<evidence type="ECO:0000256" key="6">
    <source>
        <dbReference type="SAM" id="MobiDB-lite"/>
    </source>
</evidence>
<evidence type="ECO:0000256" key="4">
    <source>
        <dbReference type="ARBA" id="ARBA00023136"/>
    </source>
</evidence>
<dbReference type="Proteomes" id="UP001500621">
    <property type="component" value="Unassembled WGS sequence"/>
</dbReference>
<name>A0ABP8WG39_9ACTN</name>
<accession>A0ABP8WG39</accession>
<feature type="region of interest" description="Disordered" evidence="6">
    <location>
        <begin position="205"/>
        <end position="229"/>
    </location>
</feature>
<dbReference type="EMBL" id="BAABIM010000003">
    <property type="protein sequence ID" value="GAA4689147.1"/>
    <property type="molecule type" value="Genomic_DNA"/>
</dbReference>
<comment type="subcellular location">
    <subcellularLocation>
        <location evidence="1">Membrane</location>
    </subcellularLocation>
</comment>
<dbReference type="EC" id="3.4.21.89" evidence="5"/>
<dbReference type="SUPFAM" id="SSF51306">
    <property type="entry name" value="LexA/Signal peptidase"/>
    <property type="match status" value="1"/>
</dbReference>
<evidence type="ECO:0000313" key="8">
    <source>
        <dbReference type="EMBL" id="GAA4689147.1"/>
    </source>
</evidence>
<evidence type="ECO:0000256" key="2">
    <source>
        <dbReference type="ARBA" id="ARBA00022692"/>
    </source>
</evidence>
<sequence>MIVVSDTRSAPAELPAQLPEEGAAPSAPSPRGRAALPVRVLRRLLAGVLTLVLVGSVGIFAFLAVGPHLLGYRTMTMLTGSMAPEIVPGDVVVIRPVDVQDLAVGDVITYHIPVEDHRVETHRIVEVVDQPGGRVAVRTQGDANPNVDPWLATMDGETAWRVSGVVPALGSAVRFLREPWIADGVRWLALAGLVGLGITTIWSRGERSDDADGTDTVTTPRRGGARRAA</sequence>
<organism evidence="8 9">
    <name type="scientific">Nocardioides nanhaiensis</name>
    <dbReference type="NCBI Taxonomy" id="1476871"/>
    <lineage>
        <taxon>Bacteria</taxon>
        <taxon>Bacillati</taxon>
        <taxon>Actinomycetota</taxon>
        <taxon>Actinomycetes</taxon>
        <taxon>Propionibacteriales</taxon>
        <taxon>Nocardioidaceae</taxon>
        <taxon>Nocardioides</taxon>
    </lineage>
</organism>
<feature type="region of interest" description="Disordered" evidence="6">
    <location>
        <begin position="1"/>
        <end position="32"/>
    </location>
</feature>
<dbReference type="NCBIfam" id="TIGR02228">
    <property type="entry name" value="sigpep_I_arch"/>
    <property type="match status" value="1"/>
</dbReference>
<evidence type="ECO:0000256" key="7">
    <source>
        <dbReference type="SAM" id="Phobius"/>
    </source>
</evidence>
<feature type="transmembrane region" description="Helical" evidence="7">
    <location>
        <begin position="44"/>
        <end position="65"/>
    </location>
</feature>
<dbReference type="InterPro" id="IPR019533">
    <property type="entry name" value="Peptidase_S26"/>
</dbReference>
<keyword evidence="3 7" id="KW-1133">Transmembrane helix</keyword>
<keyword evidence="9" id="KW-1185">Reference proteome</keyword>
<dbReference type="InterPro" id="IPR036286">
    <property type="entry name" value="LexA/Signal_pep-like_sf"/>
</dbReference>
<evidence type="ECO:0000256" key="1">
    <source>
        <dbReference type="ARBA" id="ARBA00004370"/>
    </source>
</evidence>
<comment type="caution">
    <text evidence="8">The sequence shown here is derived from an EMBL/GenBank/DDBJ whole genome shotgun (WGS) entry which is preliminary data.</text>
</comment>